<protein>
    <submittedName>
        <fullName evidence="14">Cytochrome P450 94B1</fullName>
    </submittedName>
</protein>
<evidence type="ECO:0000256" key="11">
    <source>
        <dbReference type="ARBA" id="ARBA00023136"/>
    </source>
</evidence>
<dbReference type="GO" id="GO:0016020">
    <property type="term" value="C:membrane"/>
    <property type="evidence" value="ECO:0007669"/>
    <property type="project" value="UniProtKB-SubCell"/>
</dbReference>
<evidence type="ECO:0000256" key="1">
    <source>
        <dbReference type="ARBA" id="ARBA00001971"/>
    </source>
</evidence>
<keyword evidence="5 13" id="KW-0812">Transmembrane</keyword>
<dbReference type="PRINTS" id="PR00385">
    <property type="entry name" value="P450"/>
</dbReference>
<name>A0ABD1AL25_CARAN</name>
<evidence type="ECO:0000256" key="8">
    <source>
        <dbReference type="ARBA" id="ARBA00023002"/>
    </source>
</evidence>
<keyword evidence="10" id="KW-0503">Monooxygenase</keyword>
<keyword evidence="11 13" id="KW-0472">Membrane</keyword>
<reference evidence="14 15" key="1">
    <citation type="submission" date="2024-04" db="EMBL/GenBank/DDBJ databases">
        <title>Genome assembly C_amara_ONT_v2.</title>
        <authorList>
            <person name="Yant L."/>
            <person name="Moore C."/>
            <person name="Slenker M."/>
        </authorList>
    </citation>
    <scope>NUCLEOTIDE SEQUENCE [LARGE SCALE GENOMIC DNA]</scope>
    <source>
        <tissue evidence="14">Leaf</tissue>
    </source>
</reference>
<dbReference type="GO" id="GO:0046872">
    <property type="term" value="F:metal ion binding"/>
    <property type="evidence" value="ECO:0007669"/>
    <property type="project" value="UniProtKB-KW"/>
</dbReference>
<evidence type="ECO:0000256" key="9">
    <source>
        <dbReference type="ARBA" id="ARBA00023004"/>
    </source>
</evidence>
<keyword evidence="8" id="KW-0560">Oxidoreductase</keyword>
<dbReference type="AlphaFoldDB" id="A0ABD1AL25"/>
<evidence type="ECO:0000256" key="12">
    <source>
        <dbReference type="PIRSR" id="PIRSR602403-1"/>
    </source>
</evidence>
<evidence type="ECO:0000256" key="10">
    <source>
        <dbReference type="ARBA" id="ARBA00023033"/>
    </source>
</evidence>
<dbReference type="SUPFAM" id="SSF48264">
    <property type="entry name" value="Cytochrome P450"/>
    <property type="match status" value="1"/>
</dbReference>
<evidence type="ECO:0000256" key="2">
    <source>
        <dbReference type="ARBA" id="ARBA00004167"/>
    </source>
</evidence>
<dbReference type="PANTHER" id="PTHR24296">
    <property type="entry name" value="CYTOCHROME P450"/>
    <property type="match status" value="1"/>
</dbReference>
<organism evidence="14 15">
    <name type="scientific">Cardamine amara subsp. amara</name>
    <dbReference type="NCBI Taxonomy" id="228776"/>
    <lineage>
        <taxon>Eukaryota</taxon>
        <taxon>Viridiplantae</taxon>
        <taxon>Streptophyta</taxon>
        <taxon>Embryophyta</taxon>
        <taxon>Tracheophyta</taxon>
        <taxon>Spermatophyta</taxon>
        <taxon>Magnoliopsida</taxon>
        <taxon>eudicotyledons</taxon>
        <taxon>Gunneridae</taxon>
        <taxon>Pentapetalae</taxon>
        <taxon>rosids</taxon>
        <taxon>malvids</taxon>
        <taxon>Brassicales</taxon>
        <taxon>Brassicaceae</taxon>
        <taxon>Cardamineae</taxon>
        <taxon>Cardamine</taxon>
    </lineage>
</organism>
<dbReference type="CDD" id="cd11064">
    <property type="entry name" value="CYP86A"/>
    <property type="match status" value="1"/>
</dbReference>
<dbReference type="Pfam" id="PF00067">
    <property type="entry name" value="p450"/>
    <property type="match status" value="1"/>
</dbReference>
<comment type="similarity">
    <text evidence="3">Belongs to the cytochrome P450 family.</text>
</comment>
<dbReference type="InterPro" id="IPR001128">
    <property type="entry name" value="Cyt_P450"/>
</dbReference>
<dbReference type="InterPro" id="IPR002403">
    <property type="entry name" value="Cyt_P450_E_grp-IV"/>
</dbReference>
<evidence type="ECO:0000313" key="14">
    <source>
        <dbReference type="EMBL" id="KAL1203994.1"/>
    </source>
</evidence>
<evidence type="ECO:0000256" key="7">
    <source>
        <dbReference type="ARBA" id="ARBA00022989"/>
    </source>
</evidence>
<evidence type="ECO:0000256" key="3">
    <source>
        <dbReference type="ARBA" id="ARBA00010617"/>
    </source>
</evidence>
<feature type="binding site" description="axial binding residue" evidence="12">
    <location>
        <position position="450"/>
    </location>
    <ligand>
        <name>heme</name>
        <dbReference type="ChEBI" id="CHEBI:30413"/>
    </ligand>
    <ligandPart>
        <name>Fe</name>
        <dbReference type="ChEBI" id="CHEBI:18248"/>
    </ligandPart>
</feature>
<comment type="subcellular location">
    <subcellularLocation>
        <location evidence="2">Membrane</location>
        <topology evidence="2">Single-pass membrane protein</topology>
    </subcellularLocation>
</comment>
<keyword evidence="6 12" id="KW-0479">Metal-binding</keyword>
<comment type="caution">
    <text evidence="14">The sequence shown here is derived from an EMBL/GenBank/DDBJ whole genome shotgun (WGS) entry which is preliminary data.</text>
</comment>
<dbReference type="GO" id="GO:0004497">
    <property type="term" value="F:monooxygenase activity"/>
    <property type="evidence" value="ECO:0007669"/>
    <property type="project" value="UniProtKB-KW"/>
</dbReference>
<feature type="transmembrane region" description="Helical" evidence="13">
    <location>
        <begin position="6"/>
        <end position="23"/>
    </location>
</feature>
<accession>A0ABD1AL25</accession>
<evidence type="ECO:0000313" key="15">
    <source>
        <dbReference type="Proteomes" id="UP001558713"/>
    </source>
</evidence>
<evidence type="ECO:0000256" key="4">
    <source>
        <dbReference type="ARBA" id="ARBA00022617"/>
    </source>
</evidence>
<keyword evidence="4 12" id="KW-0349">Heme</keyword>
<dbReference type="EMBL" id="JBANAX010000547">
    <property type="protein sequence ID" value="KAL1203994.1"/>
    <property type="molecule type" value="Genomic_DNA"/>
</dbReference>
<comment type="cofactor">
    <cofactor evidence="1 12">
        <name>heme</name>
        <dbReference type="ChEBI" id="CHEBI:30413"/>
    </cofactor>
</comment>
<keyword evidence="15" id="KW-1185">Reference proteome</keyword>
<dbReference type="Gene3D" id="1.10.630.10">
    <property type="entry name" value="Cytochrome P450"/>
    <property type="match status" value="1"/>
</dbReference>
<evidence type="ECO:0000256" key="13">
    <source>
        <dbReference type="SAM" id="Phobius"/>
    </source>
</evidence>
<dbReference type="Proteomes" id="UP001558713">
    <property type="component" value="Unassembled WGS sequence"/>
</dbReference>
<dbReference type="PRINTS" id="PR00465">
    <property type="entry name" value="EP450IV"/>
</dbReference>
<sequence length="505" mass="57389">MEMLNALILILFLILGFISIFKFSRKTLKPKTKPSTNLTSYPVIGSILSFNRNRHRLLQWYTDLLRLSPSQTITVDLLFGRRTIITANPGNVEHILKTNFYNFPKGKPFTELLGDLLGGGIFNSDGELWSSQRKLASHEFTMRSLREFTFEILREEVQNRLIPVLSSAVDGGRTVDFQEVLKRFAFDVVSKVSLGWDPDCLDLTRPVPDLVKAFDVAAEISARRATEPVYAVWKLKRLLNVGSERRLRAAIKTVHMSVSEIIRAKKKSLEIGDDLSDKQDLLSRFLAAGYSEEAVRDTVISFIMAGRDTTSAAMTWLFWLLSKNDDMEKKILGEVKNKGSLGLGFEDLREMSYTKACLCEAMRLYPPVAWDSKHAANDDVLPDGTLVNKGDKVTYFPYGMGRMEKVWGQDWEEFKPNRWFEEEPNYGTKPVLKSVSSFKFPVFQAGPRVCIGKEMAFMQMKYVVGSVLSEFKIIPVCKNRPVFVPLLTAHMAGGLMVKIKRREHL</sequence>
<keyword evidence="7 13" id="KW-1133">Transmembrane helix</keyword>
<proteinExistence type="inferred from homology"/>
<gene>
    <name evidence="14" type="ORF">V5N11_011837</name>
</gene>
<evidence type="ECO:0000256" key="6">
    <source>
        <dbReference type="ARBA" id="ARBA00022723"/>
    </source>
</evidence>
<evidence type="ECO:0000256" key="5">
    <source>
        <dbReference type="ARBA" id="ARBA00022692"/>
    </source>
</evidence>
<keyword evidence="9 12" id="KW-0408">Iron</keyword>
<dbReference type="InterPro" id="IPR036396">
    <property type="entry name" value="Cyt_P450_sf"/>
</dbReference>
<dbReference type="FunFam" id="1.10.630.10:FF:000044">
    <property type="entry name" value="Cytochrome P450"/>
    <property type="match status" value="1"/>
</dbReference>